<evidence type="ECO:0000313" key="1">
    <source>
        <dbReference type="EMBL" id="MBW0462487.1"/>
    </source>
</evidence>
<comment type="caution">
    <text evidence="1">The sequence shown here is derived from an EMBL/GenBank/DDBJ whole genome shotgun (WGS) entry which is preliminary data.</text>
</comment>
<dbReference type="EMBL" id="AVOT02000360">
    <property type="protein sequence ID" value="MBW0462487.1"/>
    <property type="molecule type" value="Genomic_DNA"/>
</dbReference>
<keyword evidence="2" id="KW-1185">Reference proteome</keyword>
<name>A0A9Q3BC10_9BASI</name>
<reference evidence="1" key="1">
    <citation type="submission" date="2021-03" db="EMBL/GenBank/DDBJ databases">
        <title>Draft genome sequence of rust myrtle Austropuccinia psidii MF-1, a brazilian biotype.</title>
        <authorList>
            <person name="Quecine M.C."/>
            <person name="Pachon D.M.R."/>
            <person name="Bonatelli M.L."/>
            <person name="Correr F.H."/>
            <person name="Franceschini L.M."/>
            <person name="Leite T.F."/>
            <person name="Margarido G.R.A."/>
            <person name="Almeida C.A."/>
            <person name="Ferrarezi J.A."/>
            <person name="Labate C.A."/>
        </authorList>
    </citation>
    <scope>NUCLEOTIDE SEQUENCE</scope>
    <source>
        <strain evidence="1">MF-1</strain>
    </source>
</reference>
<dbReference type="AlphaFoldDB" id="A0A9Q3BC10"/>
<accession>A0A9Q3BC10</accession>
<organism evidence="1 2">
    <name type="scientific">Austropuccinia psidii MF-1</name>
    <dbReference type="NCBI Taxonomy" id="1389203"/>
    <lineage>
        <taxon>Eukaryota</taxon>
        <taxon>Fungi</taxon>
        <taxon>Dikarya</taxon>
        <taxon>Basidiomycota</taxon>
        <taxon>Pucciniomycotina</taxon>
        <taxon>Pucciniomycetes</taxon>
        <taxon>Pucciniales</taxon>
        <taxon>Sphaerophragmiaceae</taxon>
        <taxon>Austropuccinia</taxon>
    </lineage>
</organism>
<evidence type="ECO:0000313" key="2">
    <source>
        <dbReference type="Proteomes" id="UP000765509"/>
    </source>
</evidence>
<proteinExistence type="predicted"/>
<protein>
    <submittedName>
        <fullName evidence="1">Uncharacterized protein</fullName>
    </submittedName>
</protein>
<gene>
    <name evidence="1" type="ORF">O181_002202</name>
</gene>
<sequence length="317" mass="36183">MLIRFRLRTKSEFLLRNDHDNAYIFVRFNRWTTKRAENNLKEDDKYTFLQTRIVFRATVLPKHVRNCFRDQNVSSQLTRARPHLSYHFRIEWDTRCQSLRAGRSTDGRSLDNGAWPTGSSEASANEHGSCFHLPPCLPRQEQYGSAQDGLLRGHPGLLASRQRHTRRRSSMAPVWQCAMAYETSLTLWADTSFIIPQAFCGSHRPMQTAWLLDPALKGYCSAISRNAFRPSDLLHDKSQEASVEFIARISSNYRMVGPSGLLCWKKGEGQPRNALIGSSLTQPVLFFASFVIGRGKLQHSFCLILQDCLAPSFKNLT</sequence>
<dbReference type="Proteomes" id="UP000765509">
    <property type="component" value="Unassembled WGS sequence"/>
</dbReference>